<evidence type="ECO:0000256" key="6">
    <source>
        <dbReference type="SAM" id="Phobius"/>
    </source>
</evidence>
<dbReference type="GO" id="GO:0005886">
    <property type="term" value="C:plasma membrane"/>
    <property type="evidence" value="ECO:0007669"/>
    <property type="project" value="UniProtKB-SubCell"/>
</dbReference>
<proteinExistence type="predicted"/>
<keyword evidence="5 6" id="KW-0472">Membrane</keyword>
<dbReference type="RefSeq" id="WP_067279615.1">
    <property type="nucleotide sequence ID" value="NZ_LOHS01000088.1"/>
</dbReference>
<dbReference type="EMBL" id="LOHS01000088">
    <property type="protein sequence ID" value="OAH12659.1"/>
    <property type="molecule type" value="Genomic_DNA"/>
</dbReference>
<evidence type="ECO:0000256" key="3">
    <source>
        <dbReference type="ARBA" id="ARBA00022692"/>
    </source>
</evidence>
<evidence type="ECO:0000256" key="1">
    <source>
        <dbReference type="ARBA" id="ARBA00004651"/>
    </source>
</evidence>
<evidence type="ECO:0000256" key="5">
    <source>
        <dbReference type="ARBA" id="ARBA00023136"/>
    </source>
</evidence>
<evidence type="ECO:0000313" key="10">
    <source>
        <dbReference type="Proteomes" id="UP000077381"/>
    </source>
</evidence>
<name>A0A177HPX7_9ACTN</name>
<accession>A0A177HPX7</accession>
<feature type="domain" description="Cardiolipin synthase N-terminal" evidence="8">
    <location>
        <begin position="27"/>
        <end position="73"/>
    </location>
</feature>
<keyword evidence="10" id="KW-1185">Reference proteome</keyword>
<reference evidence="9 10" key="1">
    <citation type="submission" date="2015-12" db="EMBL/GenBank/DDBJ databases">
        <title>Genome sequence of Streptomyces sp. G25.</title>
        <authorList>
            <person name="Poehlein A."/>
            <person name="Roettig A."/>
            <person name="Hiessl S."/>
            <person name="Hauschild P."/>
            <person name="Schauer J."/>
            <person name="Madkour M.H."/>
            <person name="Al-Ansari A.M."/>
            <person name="Almakishah N.H."/>
            <person name="Steinbuechel A."/>
            <person name="Daniel R."/>
        </authorList>
    </citation>
    <scope>NUCLEOTIDE SEQUENCE [LARGE SCALE GENOMIC DNA]</scope>
    <source>
        <strain evidence="10">G25(2015)</strain>
    </source>
</reference>
<comment type="subcellular location">
    <subcellularLocation>
        <location evidence="1">Cell membrane</location>
        <topology evidence="1">Multi-pass membrane protein</topology>
    </subcellularLocation>
</comment>
<dbReference type="InterPro" id="IPR027379">
    <property type="entry name" value="CLS_N"/>
</dbReference>
<evidence type="ECO:0000256" key="2">
    <source>
        <dbReference type="ARBA" id="ARBA00022475"/>
    </source>
</evidence>
<protein>
    <submittedName>
        <fullName evidence="9">Cardiolipin synthase</fullName>
    </submittedName>
</protein>
<evidence type="ECO:0000259" key="7">
    <source>
        <dbReference type="Pfam" id="PF09851"/>
    </source>
</evidence>
<evidence type="ECO:0000256" key="4">
    <source>
        <dbReference type="ARBA" id="ARBA00022989"/>
    </source>
</evidence>
<gene>
    <name evidence="9" type="primary">cls</name>
    <name evidence="9" type="ORF">STSP_40050</name>
</gene>
<dbReference type="STRING" id="1716141.STSP_40050"/>
<sequence>MDGYTYIAYDYPVLGAFWTMMWIFLWVMWLFLLFRIVFDIFRDDTMSGWAKAGWLLFVLVLPFLGCFVYLLARGKDMGKREIEQARAQQKAFESYIRETAAGAGKPSEVEELAKLSEIRARGDLSDEEFQRAKEKILR</sequence>
<feature type="transmembrane region" description="Helical" evidence="6">
    <location>
        <begin position="52"/>
        <end position="72"/>
    </location>
</feature>
<keyword evidence="3 6" id="KW-0812">Transmembrane</keyword>
<dbReference type="InterPro" id="IPR018649">
    <property type="entry name" value="SHOCT"/>
</dbReference>
<keyword evidence="2" id="KW-1003">Cell membrane</keyword>
<dbReference type="Proteomes" id="UP000077381">
    <property type="component" value="Unassembled WGS sequence"/>
</dbReference>
<keyword evidence="4 6" id="KW-1133">Transmembrane helix</keyword>
<dbReference type="PATRIC" id="fig|1716141.3.peg.4213"/>
<organism evidence="9 10">
    <name type="scientific">Streptomyces jeddahensis</name>
    <dbReference type="NCBI Taxonomy" id="1716141"/>
    <lineage>
        <taxon>Bacteria</taxon>
        <taxon>Bacillati</taxon>
        <taxon>Actinomycetota</taxon>
        <taxon>Actinomycetes</taxon>
        <taxon>Kitasatosporales</taxon>
        <taxon>Streptomycetaceae</taxon>
        <taxon>Streptomyces</taxon>
    </lineage>
</organism>
<dbReference type="Pfam" id="PF09851">
    <property type="entry name" value="SHOCT"/>
    <property type="match status" value="1"/>
</dbReference>
<feature type="domain" description="SHOCT" evidence="7">
    <location>
        <begin position="110"/>
        <end position="137"/>
    </location>
</feature>
<dbReference type="OrthoDB" id="7596142at2"/>
<dbReference type="AlphaFoldDB" id="A0A177HPX7"/>
<evidence type="ECO:0000313" key="9">
    <source>
        <dbReference type="EMBL" id="OAH12659.1"/>
    </source>
</evidence>
<dbReference type="Pfam" id="PF13396">
    <property type="entry name" value="PLDc_N"/>
    <property type="match status" value="1"/>
</dbReference>
<feature type="transmembrane region" description="Helical" evidence="6">
    <location>
        <begin position="12"/>
        <end position="32"/>
    </location>
</feature>
<comment type="caution">
    <text evidence="9">The sequence shown here is derived from an EMBL/GenBank/DDBJ whole genome shotgun (WGS) entry which is preliminary data.</text>
</comment>
<evidence type="ECO:0000259" key="8">
    <source>
        <dbReference type="Pfam" id="PF13396"/>
    </source>
</evidence>